<keyword evidence="7" id="KW-1133">Transmembrane helix</keyword>
<dbReference type="InterPro" id="IPR039798">
    <property type="entry name" value="Sulfhydryl_oxidase"/>
</dbReference>
<evidence type="ECO:0000256" key="2">
    <source>
        <dbReference type="ARBA" id="ARBA00022630"/>
    </source>
</evidence>
<keyword evidence="5 7" id="KW-0560">Oxidoreductase</keyword>
<name>S8CBY2_9LAMI</name>
<keyword evidence="3" id="KW-0732">Signal</keyword>
<proteinExistence type="predicted"/>
<dbReference type="PANTHER" id="PTHR22897:SF8">
    <property type="entry name" value="SULFHYDRYL OXIDASE"/>
    <property type="match status" value="1"/>
</dbReference>
<feature type="transmembrane region" description="Helical" evidence="7">
    <location>
        <begin position="174"/>
        <end position="198"/>
    </location>
</feature>
<comment type="caution">
    <text evidence="9">The sequence shown here is derived from an EMBL/GenBank/DDBJ whole genome shotgun (WGS) entry which is preliminary data.</text>
</comment>
<evidence type="ECO:0000259" key="8">
    <source>
        <dbReference type="PROSITE" id="PS51324"/>
    </source>
</evidence>
<evidence type="ECO:0000256" key="3">
    <source>
        <dbReference type="ARBA" id="ARBA00022729"/>
    </source>
</evidence>
<evidence type="ECO:0000313" key="9">
    <source>
        <dbReference type="EMBL" id="EPS61886.1"/>
    </source>
</evidence>
<feature type="non-terminal residue" evidence="9">
    <location>
        <position position="1"/>
    </location>
</feature>
<dbReference type="Gene3D" id="1.20.120.310">
    <property type="entry name" value="ERV/ALR sulfhydryl oxidase domain"/>
    <property type="match status" value="1"/>
</dbReference>
<accession>S8CBY2</accession>
<dbReference type="SUPFAM" id="SSF69000">
    <property type="entry name" value="FAD-dependent thiol oxidase"/>
    <property type="match status" value="1"/>
</dbReference>
<dbReference type="EC" id="1.8.3.2" evidence="7"/>
<dbReference type="Pfam" id="PF04777">
    <property type="entry name" value="Evr1_Alr"/>
    <property type="match status" value="1"/>
</dbReference>
<protein>
    <recommendedName>
        <fullName evidence="7">Sulfhydryl oxidase</fullName>
        <ecNumber evidence="7">1.8.3.2</ecNumber>
    </recommendedName>
</protein>
<dbReference type="GO" id="GO:0000139">
    <property type="term" value="C:Golgi membrane"/>
    <property type="evidence" value="ECO:0007669"/>
    <property type="project" value="TreeGrafter"/>
</dbReference>
<evidence type="ECO:0000256" key="1">
    <source>
        <dbReference type="ARBA" id="ARBA00001974"/>
    </source>
</evidence>
<evidence type="ECO:0000256" key="7">
    <source>
        <dbReference type="RuleBase" id="RU371123"/>
    </source>
</evidence>
<evidence type="ECO:0000256" key="4">
    <source>
        <dbReference type="ARBA" id="ARBA00022827"/>
    </source>
</evidence>
<feature type="domain" description="ERV/ALR sulfhydryl oxidase" evidence="8">
    <location>
        <begin position="5"/>
        <end position="106"/>
    </location>
</feature>
<dbReference type="GO" id="GO:0006457">
    <property type="term" value="P:protein folding"/>
    <property type="evidence" value="ECO:0007669"/>
    <property type="project" value="TreeGrafter"/>
</dbReference>
<dbReference type="AlphaFoldDB" id="S8CBY2"/>
<dbReference type="GO" id="GO:0003756">
    <property type="term" value="F:protein disulfide isomerase activity"/>
    <property type="evidence" value="ECO:0007669"/>
    <property type="project" value="TreeGrafter"/>
</dbReference>
<dbReference type="PROSITE" id="PS51324">
    <property type="entry name" value="ERV_ALR"/>
    <property type="match status" value="1"/>
</dbReference>
<organism evidence="9 10">
    <name type="scientific">Genlisea aurea</name>
    <dbReference type="NCBI Taxonomy" id="192259"/>
    <lineage>
        <taxon>Eukaryota</taxon>
        <taxon>Viridiplantae</taxon>
        <taxon>Streptophyta</taxon>
        <taxon>Embryophyta</taxon>
        <taxon>Tracheophyta</taxon>
        <taxon>Spermatophyta</taxon>
        <taxon>Magnoliopsida</taxon>
        <taxon>eudicotyledons</taxon>
        <taxon>Gunneridae</taxon>
        <taxon>Pentapetalae</taxon>
        <taxon>asterids</taxon>
        <taxon>lamiids</taxon>
        <taxon>Lamiales</taxon>
        <taxon>Lentibulariaceae</taxon>
        <taxon>Genlisea</taxon>
    </lineage>
</organism>
<dbReference type="GO" id="GO:0005615">
    <property type="term" value="C:extracellular space"/>
    <property type="evidence" value="ECO:0007669"/>
    <property type="project" value="TreeGrafter"/>
</dbReference>
<gene>
    <name evidence="9" type="ORF">M569_12906</name>
</gene>
<sequence length="217" mass="24663">FCRGSMKDTRGFSCGLWVLFHSLSVRVSDEEVQTAFTAVCIFVREFFVCQECRQHFHEMCSSVKEPFGKSRDFVLWLWSAHNRVNERLMKEEEESSRDPKFPKMVWPPPALCPSCKNDGVGWNHDEVHKFLVGYYGEKLVKITKIKEGITDKSTGGGVELDEVSSLASSSSHAIMVPVGAALGIAVASCAFGALACYWRQQQKNRKYRYHLHSFKKI</sequence>
<dbReference type="InterPro" id="IPR036774">
    <property type="entry name" value="ERV/ALR_sulphydryl_oxid_sf"/>
</dbReference>
<keyword evidence="7" id="KW-0472">Membrane</keyword>
<dbReference type="PANTHER" id="PTHR22897">
    <property type="entry name" value="QUIESCIN Q6-RELATED SULFHYDRYL OXIDASE"/>
    <property type="match status" value="1"/>
</dbReference>
<dbReference type="InterPro" id="IPR017905">
    <property type="entry name" value="ERV/ALR_sulphydryl_oxidase"/>
</dbReference>
<evidence type="ECO:0000313" key="10">
    <source>
        <dbReference type="Proteomes" id="UP000015453"/>
    </source>
</evidence>
<comment type="catalytic activity">
    <reaction evidence="7">
        <text>2 R'C(R)SH + O2 = R'C(R)S-S(R)CR' + H2O2</text>
        <dbReference type="Rhea" id="RHEA:17357"/>
        <dbReference type="ChEBI" id="CHEBI:15379"/>
        <dbReference type="ChEBI" id="CHEBI:16240"/>
        <dbReference type="ChEBI" id="CHEBI:16520"/>
        <dbReference type="ChEBI" id="CHEBI:17412"/>
        <dbReference type="EC" id="1.8.3.2"/>
    </reaction>
</comment>
<evidence type="ECO:0000256" key="6">
    <source>
        <dbReference type="ARBA" id="ARBA00023157"/>
    </source>
</evidence>
<comment type="cofactor">
    <cofactor evidence="1 7">
        <name>FAD</name>
        <dbReference type="ChEBI" id="CHEBI:57692"/>
    </cofactor>
</comment>
<keyword evidence="4 7" id="KW-0274">FAD</keyword>
<evidence type="ECO:0000256" key="5">
    <source>
        <dbReference type="ARBA" id="ARBA00023002"/>
    </source>
</evidence>
<dbReference type="OrthoDB" id="59470at2759"/>
<dbReference type="Proteomes" id="UP000015453">
    <property type="component" value="Unassembled WGS sequence"/>
</dbReference>
<dbReference type="FunFam" id="1.20.120.310:FF:000004">
    <property type="entry name" value="Sulfhydryl oxidase"/>
    <property type="match status" value="1"/>
</dbReference>
<dbReference type="GO" id="GO:0016971">
    <property type="term" value="F:flavin-dependent sulfhydryl oxidase activity"/>
    <property type="evidence" value="ECO:0007669"/>
    <property type="project" value="InterPro"/>
</dbReference>
<reference evidence="9 10" key="1">
    <citation type="journal article" date="2013" name="BMC Genomics">
        <title>The miniature genome of a carnivorous plant Genlisea aurea contains a low number of genes and short non-coding sequences.</title>
        <authorList>
            <person name="Leushkin E.V."/>
            <person name="Sutormin R.A."/>
            <person name="Nabieva E.R."/>
            <person name="Penin A.A."/>
            <person name="Kondrashov A.S."/>
            <person name="Logacheva M.D."/>
        </authorList>
    </citation>
    <scope>NUCLEOTIDE SEQUENCE [LARGE SCALE GENOMIC DNA]</scope>
</reference>
<dbReference type="EMBL" id="AUSU01006526">
    <property type="protein sequence ID" value="EPS61886.1"/>
    <property type="molecule type" value="Genomic_DNA"/>
</dbReference>
<keyword evidence="2 7" id="KW-0285">Flavoprotein</keyword>
<keyword evidence="7" id="KW-0812">Transmembrane</keyword>
<keyword evidence="6" id="KW-1015">Disulfide bond</keyword>
<keyword evidence="10" id="KW-1185">Reference proteome</keyword>